<evidence type="ECO:0000259" key="3">
    <source>
        <dbReference type="Pfam" id="PF01712"/>
    </source>
</evidence>
<dbReference type="AlphaFoldDB" id="A0A0R2PUV5"/>
<proteinExistence type="predicted"/>
<feature type="binding site" evidence="2">
    <location>
        <begin position="18"/>
        <end position="26"/>
    </location>
    <ligand>
        <name>ATP</name>
        <dbReference type="ChEBI" id="CHEBI:30616"/>
    </ligand>
</feature>
<dbReference type="GO" id="GO:0005524">
    <property type="term" value="F:ATP binding"/>
    <property type="evidence" value="ECO:0007669"/>
    <property type="project" value="UniProtKB-KW"/>
</dbReference>
<accession>A0A0R2PUV5</accession>
<comment type="caution">
    <text evidence="4">The sequence shown here is derived from an EMBL/GenBank/DDBJ whole genome shotgun (WGS) entry which is preliminary data.</text>
</comment>
<keyword evidence="4" id="KW-0418">Kinase</keyword>
<dbReference type="InterPro" id="IPR027417">
    <property type="entry name" value="P-loop_NTPase"/>
</dbReference>
<dbReference type="Pfam" id="PF01712">
    <property type="entry name" value="dNK"/>
    <property type="match status" value="1"/>
</dbReference>
<keyword evidence="2" id="KW-0547">Nucleotide-binding</keyword>
<dbReference type="CDD" id="cd01673">
    <property type="entry name" value="dNK"/>
    <property type="match status" value="1"/>
</dbReference>
<sequence length="221" mass="25404">MEPALQEAPLPKYIAIEGPIGVGKTTLAHKIAQTFNYDVFLEQPTENPFLKSFYRNPKQSALATQLFFLFQRMQQIEDLKQRSLFEPVRVADFLIQKDRLFAEVTLSEEEMGLYDKVYEHLTLDAPSPDLVIYLQAPVEVLLDRINKRGNPDEKFLTVDYLERLNDAYSKFFLYFESAPLLIINASDIDLESGGSDYDMLINKIMSDPRGKNFINPQPSIL</sequence>
<keyword evidence="2" id="KW-0067">ATP-binding</keyword>
<protein>
    <submittedName>
        <fullName evidence="4">Deoxyadenosine kinase</fullName>
    </submittedName>
</protein>
<gene>
    <name evidence="4" type="ORF">ABR63_01445</name>
</gene>
<keyword evidence="4" id="KW-0808">Transferase</keyword>
<evidence type="ECO:0000313" key="4">
    <source>
        <dbReference type="EMBL" id="KRO40754.1"/>
    </source>
</evidence>
<dbReference type="PANTHER" id="PTHR10513">
    <property type="entry name" value="DEOXYNUCLEOSIDE KINASE"/>
    <property type="match status" value="1"/>
</dbReference>
<dbReference type="InterPro" id="IPR002624">
    <property type="entry name" value="DCK/DGK"/>
</dbReference>
<dbReference type="Gene3D" id="3.40.50.300">
    <property type="entry name" value="P-loop containing nucleotide triphosphate hydrolases"/>
    <property type="match status" value="1"/>
</dbReference>
<name>A0A0R2PUV5_9GAMM</name>
<feature type="binding site" evidence="2">
    <location>
        <begin position="144"/>
        <end position="148"/>
    </location>
    <ligand>
        <name>ATP</name>
        <dbReference type="ChEBI" id="CHEBI:30616"/>
    </ligand>
</feature>
<dbReference type="InterPro" id="IPR031314">
    <property type="entry name" value="DNK_dom"/>
</dbReference>
<evidence type="ECO:0000256" key="2">
    <source>
        <dbReference type="PIRSR" id="PIRSR000705-3"/>
    </source>
</evidence>
<feature type="active site" description="Proton acceptor" evidence="1">
    <location>
        <position position="92"/>
    </location>
</feature>
<dbReference type="GO" id="GO:0005737">
    <property type="term" value="C:cytoplasm"/>
    <property type="evidence" value="ECO:0007669"/>
    <property type="project" value="TreeGrafter"/>
</dbReference>
<dbReference type="InterPro" id="IPR050566">
    <property type="entry name" value="Deoxyribonucleoside_kinase"/>
</dbReference>
<dbReference type="EMBL" id="LIAV01000066">
    <property type="protein sequence ID" value="KRO40754.1"/>
    <property type="molecule type" value="Genomic_DNA"/>
</dbReference>
<dbReference type="GO" id="GO:0019136">
    <property type="term" value="F:deoxynucleoside kinase activity"/>
    <property type="evidence" value="ECO:0007669"/>
    <property type="project" value="InterPro"/>
</dbReference>
<evidence type="ECO:0000313" key="5">
    <source>
        <dbReference type="Proteomes" id="UP000050874"/>
    </source>
</evidence>
<organism evidence="4 5">
    <name type="scientific">SAR86 cluster bacterium BACL1 MAG-120920-bin57</name>
    <dbReference type="NCBI Taxonomy" id="1655571"/>
    <lineage>
        <taxon>Bacteria</taxon>
        <taxon>Pseudomonadati</taxon>
        <taxon>Pseudomonadota</taxon>
        <taxon>Gammaproteobacteria</taxon>
        <taxon>SAR86 cluster</taxon>
    </lineage>
</organism>
<dbReference type="PIRSF" id="PIRSF000705">
    <property type="entry name" value="DNK"/>
    <property type="match status" value="1"/>
</dbReference>
<evidence type="ECO:0000256" key="1">
    <source>
        <dbReference type="PIRSR" id="PIRSR000705-1"/>
    </source>
</evidence>
<dbReference type="SUPFAM" id="SSF52540">
    <property type="entry name" value="P-loop containing nucleoside triphosphate hydrolases"/>
    <property type="match status" value="1"/>
</dbReference>
<dbReference type="Proteomes" id="UP000050874">
    <property type="component" value="Unassembled WGS sequence"/>
</dbReference>
<feature type="domain" description="Deoxynucleoside kinase" evidence="3">
    <location>
        <begin position="14"/>
        <end position="204"/>
    </location>
</feature>
<dbReference type="PANTHER" id="PTHR10513:SF46">
    <property type="entry name" value="DEOXYGUANOSINE KINASE"/>
    <property type="match status" value="1"/>
</dbReference>
<reference evidence="5" key="1">
    <citation type="submission" date="2015-10" db="EMBL/GenBank/DDBJ databases">
        <title>Metagenome-Assembled Genomes uncover a global brackish microbiome.</title>
        <authorList>
            <person name="Hugerth L.W."/>
            <person name="Larsson J."/>
            <person name="Alneberg J."/>
            <person name="Lindh M.V."/>
            <person name="Legrand C."/>
            <person name="Pinhassi J."/>
            <person name="Andersson A."/>
        </authorList>
    </citation>
    <scope>NUCLEOTIDE SEQUENCE [LARGE SCALE GENOMIC DNA]</scope>
</reference>